<reference evidence="1 2" key="1">
    <citation type="submission" date="2020-08" db="EMBL/GenBank/DDBJ databases">
        <title>Winkia gen. nov., sp. nov., isolated from faeces of the Anser albifrons in China.</title>
        <authorList>
            <person name="Liu Q."/>
        </authorList>
    </citation>
    <scope>NUCLEOTIDE SEQUENCE [LARGE SCALE GENOMIC DNA]</scope>
    <source>
        <strain evidence="1 2">C62</strain>
    </source>
</reference>
<dbReference type="Proteomes" id="UP000627538">
    <property type="component" value="Unassembled WGS sequence"/>
</dbReference>
<comment type="caution">
    <text evidence="1">The sequence shown here is derived from an EMBL/GenBank/DDBJ whole genome shotgun (WGS) entry which is preliminary data.</text>
</comment>
<keyword evidence="2" id="KW-1185">Reference proteome</keyword>
<dbReference type="EMBL" id="JACRUO010000001">
    <property type="protein sequence ID" value="MBD3689760.1"/>
    <property type="molecule type" value="Genomic_DNA"/>
</dbReference>
<sequence>MNTAAHETVDRLAAYYDDLIAYFAHHDLAPGNYLDDAALDIVYRIGTRGEYRGAEITLTPTAPTIRLNTHTRQLTSPRHARPVPAPIVQALDDALQGRLPQVAHH</sequence>
<gene>
    <name evidence="1" type="ORF">H8R10_05910</name>
</gene>
<dbReference type="RefSeq" id="WP_191071784.1">
    <property type="nucleotide sequence ID" value="NZ_CP060506.1"/>
</dbReference>
<protein>
    <submittedName>
        <fullName evidence="1">Uncharacterized protein</fullName>
    </submittedName>
</protein>
<proteinExistence type="predicted"/>
<evidence type="ECO:0000313" key="2">
    <source>
        <dbReference type="Proteomes" id="UP000627538"/>
    </source>
</evidence>
<name>A0A8I0G8C0_9ACTO</name>
<dbReference type="AlphaFoldDB" id="A0A8I0G8C0"/>
<evidence type="ECO:0000313" key="1">
    <source>
        <dbReference type="EMBL" id="MBD3689760.1"/>
    </source>
</evidence>
<accession>A0A8I0G8C0</accession>
<organism evidence="1 2">
    <name type="scientific">Nanchangia anserum</name>
    <dbReference type="NCBI Taxonomy" id="2692125"/>
    <lineage>
        <taxon>Bacteria</taxon>
        <taxon>Bacillati</taxon>
        <taxon>Actinomycetota</taxon>
        <taxon>Actinomycetes</taxon>
        <taxon>Actinomycetales</taxon>
        <taxon>Actinomycetaceae</taxon>
        <taxon>Nanchangia</taxon>
    </lineage>
</organism>